<dbReference type="GO" id="GO:0005524">
    <property type="term" value="F:ATP binding"/>
    <property type="evidence" value="ECO:0007669"/>
    <property type="project" value="UniProtKB-UniRule"/>
</dbReference>
<dbReference type="PROSITE" id="PS00107">
    <property type="entry name" value="PROTEIN_KINASE_ATP"/>
    <property type="match status" value="1"/>
</dbReference>
<organism evidence="10 11">
    <name type="scientific">Novipirellula artificiosorum</name>
    <dbReference type="NCBI Taxonomy" id="2528016"/>
    <lineage>
        <taxon>Bacteria</taxon>
        <taxon>Pseudomonadati</taxon>
        <taxon>Planctomycetota</taxon>
        <taxon>Planctomycetia</taxon>
        <taxon>Pirellulales</taxon>
        <taxon>Pirellulaceae</taxon>
        <taxon>Novipirellula</taxon>
    </lineage>
</organism>
<dbReference type="PANTHER" id="PTHR43289">
    <property type="entry name" value="MITOGEN-ACTIVATED PROTEIN KINASE KINASE KINASE 20-RELATED"/>
    <property type="match status" value="1"/>
</dbReference>
<accession>A0A5C6E401</accession>
<dbReference type="Pfam" id="PF13181">
    <property type="entry name" value="TPR_8"/>
    <property type="match status" value="1"/>
</dbReference>
<dbReference type="FunFam" id="1.10.510.10:FF:000021">
    <property type="entry name" value="Serine/threonine protein kinase"/>
    <property type="match status" value="1"/>
</dbReference>
<feature type="region of interest" description="Disordered" evidence="8">
    <location>
        <begin position="101"/>
        <end position="121"/>
    </location>
</feature>
<dbReference type="CDD" id="cd14014">
    <property type="entry name" value="STKc_PknB_like"/>
    <property type="match status" value="1"/>
</dbReference>
<dbReference type="InterPro" id="IPR019734">
    <property type="entry name" value="TPR_rpt"/>
</dbReference>
<evidence type="ECO:0000256" key="1">
    <source>
        <dbReference type="ARBA" id="ARBA00012513"/>
    </source>
</evidence>
<evidence type="ECO:0000313" key="11">
    <source>
        <dbReference type="Proteomes" id="UP000319143"/>
    </source>
</evidence>
<evidence type="ECO:0000256" key="8">
    <source>
        <dbReference type="SAM" id="MobiDB-lite"/>
    </source>
</evidence>
<dbReference type="EMBL" id="SJPV01000001">
    <property type="protein sequence ID" value="TWU42311.1"/>
    <property type="molecule type" value="Genomic_DNA"/>
</dbReference>
<dbReference type="Gene3D" id="1.25.40.10">
    <property type="entry name" value="Tetratricopeptide repeat domain"/>
    <property type="match status" value="2"/>
</dbReference>
<reference evidence="10 11" key="1">
    <citation type="submission" date="2019-02" db="EMBL/GenBank/DDBJ databases">
        <title>Deep-cultivation of Planctomycetes and their phenomic and genomic characterization uncovers novel biology.</title>
        <authorList>
            <person name="Wiegand S."/>
            <person name="Jogler M."/>
            <person name="Boedeker C."/>
            <person name="Pinto D."/>
            <person name="Vollmers J."/>
            <person name="Rivas-Marin E."/>
            <person name="Kohn T."/>
            <person name="Peeters S.H."/>
            <person name="Heuer A."/>
            <person name="Rast P."/>
            <person name="Oberbeckmann S."/>
            <person name="Bunk B."/>
            <person name="Jeske O."/>
            <person name="Meyerdierks A."/>
            <person name="Storesund J.E."/>
            <person name="Kallscheuer N."/>
            <person name="Luecker S."/>
            <person name="Lage O.M."/>
            <person name="Pohl T."/>
            <person name="Merkel B.J."/>
            <person name="Hornburger P."/>
            <person name="Mueller R.-W."/>
            <person name="Bruemmer F."/>
            <person name="Labrenz M."/>
            <person name="Spormann A.M."/>
            <person name="Op Den Camp H."/>
            <person name="Overmann J."/>
            <person name="Amann R."/>
            <person name="Jetten M.S.M."/>
            <person name="Mascher T."/>
            <person name="Medema M.H."/>
            <person name="Devos D.P."/>
            <person name="Kaster A.-K."/>
            <person name="Ovreas L."/>
            <person name="Rohde M."/>
            <person name="Galperin M.Y."/>
            <person name="Jogler C."/>
        </authorList>
    </citation>
    <scope>NUCLEOTIDE SEQUENCE [LARGE SCALE GENOMIC DNA]</scope>
    <source>
        <strain evidence="10 11">Poly41</strain>
    </source>
</reference>
<evidence type="ECO:0000256" key="5">
    <source>
        <dbReference type="ARBA" id="ARBA00022777"/>
    </source>
</evidence>
<keyword evidence="4 7" id="KW-0547">Nucleotide-binding</keyword>
<dbReference type="PANTHER" id="PTHR43289:SF6">
    <property type="entry name" value="SERINE_THREONINE-PROTEIN KINASE NEKL-3"/>
    <property type="match status" value="1"/>
</dbReference>
<evidence type="ECO:0000256" key="7">
    <source>
        <dbReference type="PROSITE-ProRule" id="PRU10141"/>
    </source>
</evidence>
<dbReference type="SUPFAM" id="SSF56112">
    <property type="entry name" value="Protein kinase-like (PK-like)"/>
    <property type="match status" value="1"/>
</dbReference>
<evidence type="ECO:0000256" key="2">
    <source>
        <dbReference type="ARBA" id="ARBA00022527"/>
    </source>
</evidence>
<dbReference type="InterPro" id="IPR011009">
    <property type="entry name" value="Kinase-like_dom_sf"/>
</dbReference>
<dbReference type="InterPro" id="IPR011990">
    <property type="entry name" value="TPR-like_helical_dom_sf"/>
</dbReference>
<name>A0A5C6E401_9BACT</name>
<dbReference type="Gene3D" id="1.10.510.10">
    <property type="entry name" value="Transferase(Phosphotransferase) domain 1"/>
    <property type="match status" value="1"/>
</dbReference>
<evidence type="ECO:0000256" key="6">
    <source>
        <dbReference type="ARBA" id="ARBA00022840"/>
    </source>
</evidence>
<keyword evidence="3 10" id="KW-0808">Transferase</keyword>
<dbReference type="InterPro" id="IPR008271">
    <property type="entry name" value="Ser/Thr_kinase_AS"/>
</dbReference>
<feature type="domain" description="Protein kinase" evidence="9">
    <location>
        <begin position="126"/>
        <end position="392"/>
    </location>
</feature>
<dbReference type="InterPro" id="IPR000719">
    <property type="entry name" value="Prot_kinase_dom"/>
</dbReference>
<dbReference type="RefSeq" id="WP_146524399.1">
    <property type="nucleotide sequence ID" value="NZ_SJPV01000001.1"/>
</dbReference>
<dbReference type="Proteomes" id="UP000319143">
    <property type="component" value="Unassembled WGS sequence"/>
</dbReference>
<keyword evidence="11" id="KW-1185">Reference proteome</keyword>
<dbReference type="EC" id="2.7.11.1" evidence="1"/>
<protein>
    <recommendedName>
        <fullName evidence="1">non-specific serine/threonine protein kinase</fullName>
        <ecNumber evidence="1">2.7.11.1</ecNumber>
    </recommendedName>
</protein>
<dbReference type="PROSITE" id="PS00108">
    <property type="entry name" value="PROTEIN_KINASE_ST"/>
    <property type="match status" value="1"/>
</dbReference>
<proteinExistence type="predicted"/>
<dbReference type="SUPFAM" id="SSF48452">
    <property type="entry name" value="TPR-like"/>
    <property type="match status" value="1"/>
</dbReference>
<dbReference type="AlphaFoldDB" id="A0A5C6E401"/>
<dbReference type="PROSITE" id="PS50011">
    <property type="entry name" value="PROTEIN_KINASE_DOM"/>
    <property type="match status" value="1"/>
</dbReference>
<evidence type="ECO:0000259" key="9">
    <source>
        <dbReference type="PROSITE" id="PS50011"/>
    </source>
</evidence>
<sequence>MSNSPRINAAIATLARSIAQEYAAAKSSAPEDANSAIELLSQIEQQFKSTLRAEMGRLDTALESASAAGSRSQWASEVLQEATKETLDFASDAVDGEAATAEWTPVGQSDRSSRTPPADAVLPPEYEELGVLGKGGMGIVYKARHRPLNRLVAIKMILVGAHASKSQQKRFEQEAQAVAKLSHPNIVSVFEVSRFNGLPFLSLEFVRGTTMSRRLRDASLTSQQASEWMVQICHAVHYSHEQGILHRDLKPQNILITDDGVPKITDFGLAKRLAEAGEGDIEDQTKTGEIVGTPGFMAPEQARGDKSIGAQADVYALGAILYSALTGRAPFIGPTPYETIRQVIAEEPLAPSKLQPHMSRDLETICLKCLEKDPEKRYRTAGQLANEIQCVLDGKPIQARPITLPERCWKWCRRNPKVATLSGIAAGLLLCLLLGGVGSAVLIHQQQVAEKHAKEEAIANAELAEDQALVARDTTRAVLYQTRDFFDNRPELNPLREQVLDKILAEIEKVHQRHENSTTNETFRASAIAQLGQIYLEVGKAEQALEKLLDAESRLNQLRGSGNLNRPDVSAMRLTFWIGDAHRALDHYDDAEKCYLKNITQREAHFEKYDQFDDLVVEQSMAEVYGRLARLYLEQGNSDKAEPFVKRSVDARRQGFERMPNRSEAMGEYAGSLGTLSELYERQGRIAEMIQTETESLELFKKLASQNRHPATTYNLVLKQRQLAERSMIADLYPDAEPLLRDAMASLESLKASGSKIGRIDDQIAACLYLKGVFEDSEGRDSSETYDRAASVLRSLIEESRTVDRQGCLLKVLSRSGQVDQAMEIANQFAKQETSLMHSGYAAVGLGLISEHLQGKEKIDAENRAVALTQRLIRLGWTDIDALRTTDLDFEPLRKIPEFNDMLDQADAAPADLAVDLP</sequence>
<dbReference type="SMART" id="SM00028">
    <property type="entry name" value="TPR"/>
    <property type="match status" value="4"/>
</dbReference>
<comment type="caution">
    <text evidence="10">The sequence shown here is derived from an EMBL/GenBank/DDBJ whole genome shotgun (WGS) entry which is preliminary data.</text>
</comment>
<dbReference type="Pfam" id="PF00069">
    <property type="entry name" value="Pkinase"/>
    <property type="match status" value="1"/>
</dbReference>
<dbReference type="InterPro" id="IPR017441">
    <property type="entry name" value="Protein_kinase_ATP_BS"/>
</dbReference>
<dbReference type="SMART" id="SM00220">
    <property type="entry name" value="S_TKc"/>
    <property type="match status" value="1"/>
</dbReference>
<keyword evidence="2" id="KW-0723">Serine/threonine-protein kinase</keyword>
<dbReference type="GO" id="GO:0004674">
    <property type="term" value="F:protein serine/threonine kinase activity"/>
    <property type="evidence" value="ECO:0007669"/>
    <property type="project" value="UniProtKB-KW"/>
</dbReference>
<dbReference type="OrthoDB" id="6111975at2"/>
<evidence type="ECO:0000256" key="3">
    <source>
        <dbReference type="ARBA" id="ARBA00022679"/>
    </source>
</evidence>
<feature type="binding site" evidence="7">
    <location>
        <position position="155"/>
    </location>
    <ligand>
        <name>ATP</name>
        <dbReference type="ChEBI" id="CHEBI:30616"/>
    </ligand>
</feature>
<evidence type="ECO:0000256" key="4">
    <source>
        <dbReference type="ARBA" id="ARBA00022741"/>
    </source>
</evidence>
<evidence type="ECO:0000313" key="10">
    <source>
        <dbReference type="EMBL" id="TWU42311.1"/>
    </source>
</evidence>
<keyword evidence="6 7" id="KW-0067">ATP-binding</keyword>
<dbReference type="Gene3D" id="3.30.200.20">
    <property type="entry name" value="Phosphorylase Kinase, domain 1"/>
    <property type="match status" value="1"/>
</dbReference>
<gene>
    <name evidence="10" type="primary">pknB_3</name>
    <name evidence="10" type="ORF">Poly41_06070</name>
</gene>
<keyword evidence="5 10" id="KW-0418">Kinase</keyword>